<evidence type="ECO:0000256" key="1">
    <source>
        <dbReference type="ARBA" id="ARBA00004383"/>
    </source>
</evidence>
<dbReference type="EMBL" id="CVRY01000004">
    <property type="protein sequence ID" value="CRL63126.1"/>
    <property type="molecule type" value="Genomic_DNA"/>
</dbReference>
<evidence type="ECO:0000256" key="2">
    <source>
        <dbReference type="ARBA" id="ARBA00006555"/>
    </source>
</evidence>
<dbReference type="Gene3D" id="3.30.1150.10">
    <property type="match status" value="1"/>
</dbReference>
<evidence type="ECO:0000313" key="14">
    <source>
        <dbReference type="EMBL" id="MBJ2116766.1"/>
    </source>
</evidence>
<evidence type="ECO:0000256" key="6">
    <source>
        <dbReference type="ARBA" id="ARBA00022692"/>
    </source>
</evidence>
<dbReference type="GO" id="GO:0055085">
    <property type="term" value="P:transmembrane transport"/>
    <property type="evidence" value="ECO:0007669"/>
    <property type="project" value="InterPro"/>
</dbReference>
<accession>A0A379EN50</accession>
<evidence type="ECO:0000256" key="9">
    <source>
        <dbReference type="ARBA" id="ARBA00023136"/>
    </source>
</evidence>
<organism evidence="13 15">
    <name type="scientific">Proteus penneri</name>
    <dbReference type="NCBI Taxonomy" id="102862"/>
    <lineage>
        <taxon>Bacteria</taxon>
        <taxon>Pseudomonadati</taxon>
        <taxon>Pseudomonadota</taxon>
        <taxon>Gammaproteobacteria</taxon>
        <taxon>Enterobacterales</taxon>
        <taxon>Morganellaceae</taxon>
        <taxon>Proteus</taxon>
    </lineage>
</organism>
<dbReference type="PANTHER" id="PTHR33446">
    <property type="entry name" value="PROTEIN TONB-RELATED"/>
    <property type="match status" value="1"/>
</dbReference>
<evidence type="ECO:0000313" key="15">
    <source>
        <dbReference type="Proteomes" id="UP000183920"/>
    </source>
</evidence>
<feature type="transmembrane region" description="Helical" evidence="11">
    <location>
        <begin position="20"/>
        <end position="38"/>
    </location>
</feature>
<keyword evidence="16" id="KW-1185">Reference proteome</keyword>
<gene>
    <name evidence="13" type="ORF">BN1804_02348</name>
    <name evidence="14" type="ORF">JFQ69_03645</name>
</gene>
<evidence type="ECO:0000256" key="5">
    <source>
        <dbReference type="ARBA" id="ARBA00022519"/>
    </source>
</evidence>
<comment type="similarity">
    <text evidence="2">Belongs to the TonB family.</text>
</comment>
<reference evidence="13" key="2">
    <citation type="submission" date="2015-06" db="EMBL/GenBank/DDBJ databases">
        <authorList>
            <person name="Urmite Genomes Urmite Genomes"/>
        </authorList>
    </citation>
    <scope>NUCLEOTIDE SEQUENCE [LARGE SCALE GENOMIC DNA]</scope>
    <source>
        <strain evidence="13">CSUR P1867</strain>
    </source>
</reference>
<feature type="compositionally biased region" description="Low complexity" evidence="10">
    <location>
        <begin position="139"/>
        <end position="163"/>
    </location>
</feature>
<evidence type="ECO:0000256" key="11">
    <source>
        <dbReference type="SAM" id="Phobius"/>
    </source>
</evidence>
<evidence type="ECO:0000259" key="12">
    <source>
        <dbReference type="PROSITE" id="PS52015"/>
    </source>
</evidence>
<dbReference type="Proteomes" id="UP000619976">
    <property type="component" value="Unassembled WGS sequence"/>
</dbReference>
<keyword evidence="8 11" id="KW-1133">Transmembrane helix</keyword>
<keyword evidence="3" id="KW-0813">Transport</keyword>
<keyword evidence="9 11" id="KW-0472">Membrane</keyword>
<dbReference type="PANTHER" id="PTHR33446:SF2">
    <property type="entry name" value="PROTEIN TONB"/>
    <property type="match status" value="1"/>
</dbReference>
<comment type="subcellular location">
    <subcellularLocation>
        <location evidence="1">Cell inner membrane</location>
        <topology evidence="1">Single-pass membrane protein</topology>
        <orientation evidence="1">Periplasmic side</orientation>
    </subcellularLocation>
</comment>
<dbReference type="SUPFAM" id="SSF74653">
    <property type="entry name" value="TolA/TonB C-terminal domain"/>
    <property type="match status" value="1"/>
</dbReference>
<dbReference type="InterPro" id="IPR006260">
    <property type="entry name" value="TonB/TolA_C"/>
</dbReference>
<dbReference type="AlphaFoldDB" id="A0A0G4QC12"/>
<keyword evidence="6 11" id="KW-0812">Transmembrane</keyword>
<evidence type="ECO:0000256" key="10">
    <source>
        <dbReference type="SAM" id="MobiDB-lite"/>
    </source>
</evidence>
<dbReference type="Pfam" id="PF03544">
    <property type="entry name" value="TonB_C"/>
    <property type="match status" value="1"/>
</dbReference>
<dbReference type="PROSITE" id="PS52015">
    <property type="entry name" value="TONB_CTD"/>
    <property type="match status" value="1"/>
</dbReference>
<evidence type="ECO:0000313" key="13">
    <source>
        <dbReference type="EMBL" id="CRL63126.1"/>
    </source>
</evidence>
<feature type="region of interest" description="Disordered" evidence="10">
    <location>
        <begin position="117"/>
        <end position="166"/>
    </location>
</feature>
<dbReference type="NCBIfam" id="TIGR01352">
    <property type="entry name" value="tonB_Cterm"/>
    <property type="match status" value="1"/>
</dbReference>
<evidence type="ECO:0000256" key="4">
    <source>
        <dbReference type="ARBA" id="ARBA00022475"/>
    </source>
</evidence>
<evidence type="ECO:0000256" key="3">
    <source>
        <dbReference type="ARBA" id="ARBA00022448"/>
    </source>
</evidence>
<evidence type="ECO:0000256" key="8">
    <source>
        <dbReference type="ARBA" id="ARBA00022989"/>
    </source>
</evidence>
<dbReference type="GO" id="GO:0031992">
    <property type="term" value="F:energy transducer activity"/>
    <property type="evidence" value="ECO:0007669"/>
    <property type="project" value="TreeGrafter"/>
</dbReference>
<name>A0A0G4QC12_9GAMM</name>
<proteinExistence type="inferred from homology"/>
<dbReference type="GO" id="GO:0015031">
    <property type="term" value="P:protein transport"/>
    <property type="evidence" value="ECO:0007669"/>
    <property type="project" value="UniProtKB-KW"/>
</dbReference>
<keyword evidence="5" id="KW-0997">Cell inner membrane</keyword>
<dbReference type="InterPro" id="IPR037682">
    <property type="entry name" value="TonB_C"/>
</dbReference>
<dbReference type="EMBL" id="JAEKCB010000001">
    <property type="protein sequence ID" value="MBJ2116766.1"/>
    <property type="molecule type" value="Genomic_DNA"/>
</dbReference>
<dbReference type="GO" id="GO:0098797">
    <property type="term" value="C:plasma membrane protein complex"/>
    <property type="evidence" value="ECO:0007669"/>
    <property type="project" value="TreeGrafter"/>
</dbReference>
<protein>
    <submittedName>
        <fullName evidence="14">Energy transducer TonB</fullName>
    </submittedName>
    <submittedName>
        <fullName evidence="13">Transport protein TonB</fullName>
    </submittedName>
</protein>
<evidence type="ECO:0000313" key="16">
    <source>
        <dbReference type="Proteomes" id="UP000619976"/>
    </source>
</evidence>
<sequence>MLISSFMDQMPKFQLYSSKAFILAIGIHAVFVMAYFYFNKENTVFIQEPEVAVMMSLSENVQAISDEKQIVGADQQLAVASQKKVEQDIAEKQHDLIVNENADILIEKPKKRVNVEQTAKVAPVTSPVKPAPTISENVSSQSAPSSSRSAARQQSSDVSANYDSDSDSSESALALWQAKTKGHLNRYKAYPEEAKSKGRTGISKVRFIVDEQGYVISSELILSSGVRSLDREAQRVLKRAEPLPVPPLELLSKGKIMVEMPIEFSTLTF</sequence>
<evidence type="ECO:0000256" key="7">
    <source>
        <dbReference type="ARBA" id="ARBA00022927"/>
    </source>
</evidence>
<feature type="domain" description="TonB C-terminal" evidence="12">
    <location>
        <begin position="175"/>
        <end position="269"/>
    </location>
</feature>
<reference evidence="15" key="1">
    <citation type="submission" date="2015-06" db="EMBL/GenBank/DDBJ databases">
        <authorList>
            <person name="Urmite Genomes"/>
        </authorList>
    </citation>
    <scope>NUCLEOTIDE SEQUENCE [LARGE SCALE GENOMIC DNA]</scope>
    <source>
        <strain evidence="15">CSUR P1867</strain>
    </source>
</reference>
<reference evidence="14 16" key="3">
    <citation type="submission" date="2020-12" db="EMBL/GenBank/DDBJ databases">
        <title>Enhanced detection system for hospital associated transmission using whole genome sequencing surveillance.</title>
        <authorList>
            <person name="Harrison L.H."/>
            <person name="Van Tyne D."/>
            <person name="Marsh J.W."/>
            <person name="Griffith M.P."/>
            <person name="Snyder D.J."/>
            <person name="Cooper V.S."/>
            <person name="Mustapha M."/>
        </authorList>
    </citation>
    <scope>NUCLEOTIDE SEQUENCE [LARGE SCALE GENOMIC DNA]</scope>
    <source>
        <strain evidence="14 16">PR00195</strain>
    </source>
</reference>
<keyword evidence="4" id="KW-1003">Cell membrane</keyword>
<accession>A0A0G4QC12</accession>
<dbReference type="Proteomes" id="UP000183920">
    <property type="component" value="Unassembled WGS sequence"/>
</dbReference>
<keyword evidence="7" id="KW-0653">Protein transport</keyword>
<dbReference type="InterPro" id="IPR051045">
    <property type="entry name" value="TonB-dependent_transducer"/>
</dbReference>